<dbReference type="NCBIfam" id="TIGR01221">
    <property type="entry name" value="rmlC"/>
    <property type="match status" value="1"/>
</dbReference>
<dbReference type="InterPro" id="IPR011051">
    <property type="entry name" value="RmlC_Cupin_sf"/>
</dbReference>
<dbReference type="PANTHER" id="PTHR21047:SF2">
    <property type="entry name" value="THYMIDINE DIPHOSPHO-4-KETO-RHAMNOSE 3,5-EPIMERASE"/>
    <property type="match status" value="1"/>
</dbReference>
<evidence type="ECO:0000256" key="1">
    <source>
        <dbReference type="PIRSR" id="PIRSR600888-1"/>
    </source>
</evidence>
<dbReference type="GO" id="GO:0019305">
    <property type="term" value="P:dTDP-rhamnose biosynthetic process"/>
    <property type="evidence" value="ECO:0007669"/>
    <property type="project" value="UniProtKB-UniRule"/>
</dbReference>
<evidence type="ECO:0000256" key="2">
    <source>
        <dbReference type="PIRSR" id="PIRSR600888-3"/>
    </source>
</evidence>
<reference evidence="4" key="2">
    <citation type="submission" date="2012-08" db="EMBL/GenBank/DDBJ databases">
        <authorList>
            <person name="Batty E."/>
        </authorList>
    </citation>
    <scope>NUCLEOTIDE SEQUENCE</scope>
    <source>
        <strain evidence="4">Ox1523</strain>
    </source>
</reference>
<feature type="site" description="Participates in a stacking interaction with the thymidine ring of dTDP-4-oxo-6-deoxyglucose" evidence="2">
    <location>
        <position position="139"/>
    </location>
</feature>
<comment type="function">
    <text evidence="3">Catalyzes the epimerization of the C3' and C5'positions of dTDP-6-deoxy-D-xylo-4-hexulose, forming dTDP-6-deoxy-L-lyxo-4-hexulose.</text>
</comment>
<dbReference type="CDD" id="cd00438">
    <property type="entry name" value="cupin_RmlC"/>
    <property type="match status" value="1"/>
</dbReference>
<dbReference type="RefSeq" id="WP_021359979.1">
    <property type="nucleotide sequence ID" value="NZ_BIRL01000002.1"/>
</dbReference>
<comment type="pathway">
    <text evidence="3">Carbohydrate biosynthesis; dTDP-L-rhamnose biosynthesis.</text>
</comment>
<dbReference type="InterPro" id="IPR000888">
    <property type="entry name" value="RmlC-like"/>
</dbReference>
<dbReference type="SUPFAM" id="SSF51182">
    <property type="entry name" value="RmlC-like cupins"/>
    <property type="match status" value="1"/>
</dbReference>
<evidence type="ECO:0000256" key="3">
    <source>
        <dbReference type="RuleBase" id="RU364069"/>
    </source>
</evidence>
<proteinExistence type="inferred from homology"/>
<keyword evidence="3" id="KW-0413">Isomerase</keyword>
<reference evidence="4" key="1">
    <citation type="submission" date="2012-08" db="EMBL/GenBank/DDBJ databases">
        <title>Recombinational switching of the Clostridium difficile S-layer and a novel glycosylation gene cluster revealed by large scale whole genome sequencing.</title>
        <authorList>
            <person name="Dingle K.E."/>
            <person name="Didelot X."/>
            <person name="Ansari M.A."/>
            <person name="Eyre D.W."/>
            <person name="Vaughan A."/>
            <person name="Griffiths D."/>
            <person name="Ip C.L.C."/>
            <person name="Batty E.M."/>
            <person name="Bowden R."/>
            <person name="Jolley K.A."/>
            <person name="Hood D.W."/>
            <person name="Fawley W.N."/>
            <person name="Walker A.S."/>
            <person name="Peto T.E."/>
            <person name="Wilcox M.H."/>
            <person name="Crook D.W."/>
        </authorList>
    </citation>
    <scope>NUCLEOTIDE SEQUENCE</scope>
    <source>
        <strain evidence="4">Ox1523</strain>
    </source>
</reference>
<organism evidence="4">
    <name type="scientific">Clostridioides difficile</name>
    <name type="common">Peptoclostridium difficile</name>
    <dbReference type="NCBI Taxonomy" id="1496"/>
    <lineage>
        <taxon>Bacteria</taxon>
        <taxon>Bacillati</taxon>
        <taxon>Bacillota</taxon>
        <taxon>Clostridia</taxon>
        <taxon>Peptostreptococcales</taxon>
        <taxon>Peptostreptococcaceae</taxon>
        <taxon>Clostridioides</taxon>
    </lineage>
</organism>
<dbReference type="EMBL" id="HE980331">
    <property type="protein sequence ID" value="CCK73631.1"/>
    <property type="molecule type" value="Genomic_DNA"/>
</dbReference>
<dbReference type="GO" id="GO:0005829">
    <property type="term" value="C:cytosol"/>
    <property type="evidence" value="ECO:0007669"/>
    <property type="project" value="TreeGrafter"/>
</dbReference>
<dbReference type="GO" id="GO:0008830">
    <property type="term" value="F:dTDP-4-dehydrorhamnose 3,5-epimerase activity"/>
    <property type="evidence" value="ECO:0007669"/>
    <property type="project" value="UniProtKB-UniRule"/>
</dbReference>
<dbReference type="Pfam" id="PF00908">
    <property type="entry name" value="dTDP_sugar_isom"/>
    <property type="match status" value="1"/>
</dbReference>
<comment type="catalytic activity">
    <reaction evidence="3">
        <text>dTDP-4-dehydro-6-deoxy-alpha-D-glucose = dTDP-4-dehydro-beta-L-rhamnose</text>
        <dbReference type="Rhea" id="RHEA:16969"/>
        <dbReference type="ChEBI" id="CHEBI:57649"/>
        <dbReference type="ChEBI" id="CHEBI:62830"/>
        <dbReference type="EC" id="5.1.3.13"/>
    </reaction>
</comment>
<dbReference type="GO" id="GO:0000271">
    <property type="term" value="P:polysaccharide biosynthetic process"/>
    <property type="evidence" value="ECO:0007669"/>
    <property type="project" value="TreeGrafter"/>
</dbReference>
<dbReference type="AlphaFoldDB" id="J7S4T5"/>
<sequence length="190" mass="21980">MSKFNFIETKLKDLYIIEPTIFGDSRGYFMETYNKREFLEAGLDMEFVQENESKSKKGVLRGLHFQTENVQGKLVRVAFGEVYDVAVDLRIGSPTYGLWEGVILSSENKRQFYVPEGFAHGFLVLSNEAVFNYMCTNYYNADYEGGILWNDKDINIEWPLDKVDSVILSEKDKKLLKLSELDLQFKYGGE</sequence>
<feature type="active site" description="Proton donor" evidence="1">
    <location>
        <position position="133"/>
    </location>
</feature>
<accession>J7S4T5</accession>
<dbReference type="EC" id="5.1.3.13" evidence="3"/>
<comment type="subunit">
    <text evidence="3">Homodimer.</text>
</comment>
<dbReference type="PANTHER" id="PTHR21047">
    <property type="entry name" value="DTDP-6-DEOXY-D-GLUCOSE-3,5 EPIMERASE"/>
    <property type="match status" value="1"/>
</dbReference>
<comment type="similarity">
    <text evidence="3">Belongs to the dTDP-4-dehydrorhamnose 3,5-epimerase family.</text>
</comment>
<gene>
    <name evidence="4" type="primary">rmlC</name>
</gene>
<dbReference type="Gene3D" id="2.60.120.10">
    <property type="entry name" value="Jelly Rolls"/>
    <property type="match status" value="1"/>
</dbReference>
<name>J7S4T5_CLODI</name>
<feature type="active site" description="Proton acceptor" evidence="1">
    <location>
        <position position="64"/>
    </location>
</feature>
<dbReference type="InterPro" id="IPR014710">
    <property type="entry name" value="RmlC-like_jellyroll"/>
</dbReference>
<protein>
    <recommendedName>
        <fullName evidence="3">dTDP-4-dehydrorhamnose 3,5-epimerase</fullName>
        <ecNumber evidence="3">5.1.3.13</ecNumber>
    </recommendedName>
    <alternativeName>
        <fullName evidence="3">Thymidine diphospho-4-keto-rhamnose 3,5-epimerase</fullName>
    </alternativeName>
</protein>
<evidence type="ECO:0000313" key="4">
    <source>
        <dbReference type="EMBL" id="CCK73631.1"/>
    </source>
</evidence>
<dbReference type="UniPathway" id="UPA00124"/>